<feature type="domain" description="Myb-like" evidence="4">
    <location>
        <begin position="48"/>
        <end position="99"/>
    </location>
</feature>
<dbReference type="PANTHER" id="PTHR45614">
    <property type="entry name" value="MYB PROTEIN-RELATED"/>
    <property type="match status" value="1"/>
</dbReference>
<evidence type="ECO:0000256" key="3">
    <source>
        <dbReference type="SAM" id="MobiDB-lite"/>
    </source>
</evidence>
<dbReference type="OrthoDB" id="2143914at2759"/>
<feature type="domain" description="HTH myb-type" evidence="6">
    <location>
        <begin position="104"/>
        <end position="154"/>
    </location>
</feature>
<dbReference type="SUPFAM" id="SSF46689">
    <property type="entry name" value="Homeodomain-like"/>
    <property type="match status" value="2"/>
</dbReference>
<feature type="compositionally biased region" description="Polar residues" evidence="3">
    <location>
        <begin position="206"/>
        <end position="218"/>
    </location>
</feature>
<dbReference type="PROSITE" id="PS50090">
    <property type="entry name" value="MYB_LIKE"/>
    <property type="match status" value="3"/>
</dbReference>
<protein>
    <submittedName>
        <fullName evidence="7">Myb-like DNA-binding domain containing protein</fullName>
    </submittedName>
</protein>
<dbReference type="RefSeq" id="XP_001327652.1">
    <property type="nucleotide sequence ID" value="XM_001327617.1"/>
</dbReference>
<accession>A2DVY4</accession>
<dbReference type="OMA" id="HHMASEA"/>
<dbReference type="STRING" id="5722.A2DVY4"/>
<dbReference type="Proteomes" id="UP000001542">
    <property type="component" value="Unassembled WGS sequence"/>
</dbReference>
<dbReference type="InterPro" id="IPR050560">
    <property type="entry name" value="MYB_TF"/>
</dbReference>
<reference evidence="7" key="1">
    <citation type="submission" date="2006-10" db="EMBL/GenBank/DDBJ databases">
        <authorList>
            <person name="Amadeo P."/>
            <person name="Zhao Q."/>
            <person name="Wortman J."/>
            <person name="Fraser-Liggett C."/>
            <person name="Carlton J."/>
        </authorList>
    </citation>
    <scope>NUCLEOTIDE SEQUENCE</scope>
    <source>
        <strain evidence="7">G3</strain>
    </source>
</reference>
<evidence type="ECO:0000256" key="2">
    <source>
        <dbReference type="ARBA" id="ARBA00023125"/>
    </source>
</evidence>
<gene>
    <name evidence="7" type="ORF">TVAG_252420</name>
</gene>
<dbReference type="InterPro" id="IPR001005">
    <property type="entry name" value="SANT/Myb"/>
</dbReference>
<feature type="domain" description="HTH myb-type" evidence="6">
    <location>
        <begin position="1"/>
        <end position="47"/>
    </location>
</feature>
<feature type="compositionally biased region" description="Pro residues" evidence="3">
    <location>
        <begin position="191"/>
        <end position="204"/>
    </location>
</feature>
<dbReference type="PROSITE" id="PS51293">
    <property type="entry name" value="SANT"/>
    <property type="match status" value="1"/>
</dbReference>
<dbReference type="eggNOG" id="KOG0048">
    <property type="taxonomic scope" value="Eukaryota"/>
</dbReference>
<dbReference type="GO" id="GO:0005634">
    <property type="term" value="C:nucleus"/>
    <property type="evidence" value="ECO:0000318"/>
    <property type="project" value="GO_Central"/>
</dbReference>
<dbReference type="InParanoid" id="A2DVY4"/>
<dbReference type="GO" id="GO:0000981">
    <property type="term" value="F:DNA-binding transcription factor activity, RNA polymerase II-specific"/>
    <property type="evidence" value="ECO:0000318"/>
    <property type="project" value="GO_Central"/>
</dbReference>
<dbReference type="Pfam" id="PF00249">
    <property type="entry name" value="Myb_DNA-binding"/>
    <property type="match status" value="3"/>
</dbReference>
<dbReference type="SMR" id="A2DVY4"/>
<dbReference type="InterPro" id="IPR017884">
    <property type="entry name" value="SANT_dom"/>
</dbReference>
<dbReference type="GO" id="GO:0006355">
    <property type="term" value="P:regulation of DNA-templated transcription"/>
    <property type="evidence" value="ECO:0000318"/>
    <property type="project" value="GO_Central"/>
</dbReference>
<evidence type="ECO:0000259" key="6">
    <source>
        <dbReference type="PROSITE" id="PS51294"/>
    </source>
</evidence>
<evidence type="ECO:0000259" key="5">
    <source>
        <dbReference type="PROSITE" id="PS51293"/>
    </source>
</evidence>
<dbReference type="InterPro" id="IPR017930">
    <property type="entry name" value="Myb_dom"/>
</dbReference>
<evidence type="ECO:0000256" key="1">
    <source>
        <dbReference type="ARBA" id="ARBA00022737"/>
    </source>
</evidence>
<dbReference type="SMART" id="SM00717">
    <property type="entry name" value="SANT"/>
    <property type="match status" value="3"/>
</dbReference>
<proteinExistence type="predicted"/>
<dbReference type="PANTHER" id="PTHR45614:SF25">
    <property type="entry name" value="MYB PROTEIN"/>
    <property type="match status" value="1"/>
</dbReference>
<keyword evidence="1" id="KW-0677">Repeat</keyword>
<sequence>MGRNWNDQEDETLRSMVATHGKQWALIATFIPGRTASQVAARWEKCIDPNITKGPFTPDEDALIIEFVAKNGPRSWPRITQLIPQRSSKQCRERWFNHLDPNVVKQAWTPEEDNTIYTQHQSLGPKWSLIAKMIPGRTDNAVKNRWNSSISKRIQKDANGNEYLLPDSSKRAHKTSKSQKERPPPILTTAPPKPPALEIPPPQPANQLQPTPSLDTNLISPSIPFTPFTSTTPSFTGGDGTIFSPTSPMPGFQTTPGAFGGLMSPITPGSNFLLSPTTPMKQDFGEANIFK</sequence>
<feature type="domain" description="Myb-like" evidence="4">
    <location>
        <begin position="100"/>
        <end position="150"/>
    </location>
</feature>
<reference evidence="7" key="2">
    <citation type="journal article" date="2007" name="Science">
        <title>Draft genome sequence of the sexually transmitted pathogen Trichomonas vaginalis.</title>
        <authorList>
            <person name="Carlton J.M."/>
            <person name="Hirt R.P."/>
            <person name="Silva J.C."/>
            <person name="Delcher A.L."/>
            <person name="Schatz M."/>
            <person name="Zhao Q."/>
            <person name="Wortman J.R."/>
            <person name="Bidwell S.L."/>
            <person name="Alsmark U.C.M."/>
            <person name="Besteiro S."/>
            <person name="Sicheritz-Ponten T."/>
            <person name="Noel C.J."/>
            <person name="Dacks J.B."/>
            <person name="Foster P.G."/>
            <person name="Simillion C."/>
            <person name="Van de Peer Y."/>
            <person name="Miranda-Saavedra D."/>
            <person name="Barton G.J."/>
            <person name="Westrop G.D."/>
            <person name="Mueller S."/>
            <person name="Dessi D."/>
            <person name="Fiori P.L."/>
            <person name="Ren Q."/>
            <person name="Paulsen I."/>
            <person name="Zhang H."/>
            <person name="Bastida-Corcuera F.D."/>
            <person name="Simoes-Barbosa A."/>
            <person name="Brown M.T."/>
            <person name="Hayes R.D."/>
            <person name="Mukherjee M."/>
            <person name="Okumura C.Y."/>
            <person name="Schneider R."/>
            <person name="Smith A.J."/>
            <person name="Vanacova S."/>
            <person name="Villalvazo M."/>
            <person name="Haas B.J."/>
            <person name="Pertea M."/>
            <person name="Feldblyum T.V."/>
            <person name="Utterback T.R."/>
            <person name="Shu C.L."/>
            <person name="Osoegawa K."/>
            <person name="de Jong P.J."/>
            <person name="Hrdy I."/>
            <person name="Horvathova L."/>
            <person name="Zubacova Z."/>
            <person name="Dolezal P."/>
            <person name="Malik S.B."/>
            <person name="Logsdon J.M. Jr."/>
            <person name="Henze K."/>
            <person name="Gupta A."/>
            <person name="Wang C.C."/>
            <person name="Dunne R.L."/>
            <person name="Upcroft J.A."/>
            <person name="Upcroft P."/>
            <person name="White O."/>
            <person name="Salzberg S.L."/>
            <person name="Tang P."/>
            <person name="Chiu C.-H."/>
            <person name="Lee Y.-S."/>
            <person name="Embley T.M."/>
            <person name="Coombs G.H."/>
            <person name="Mottram J.C."/>
            <person name="Tachezy J."/>
            <person name="Fraser-Liggett C.M."/>
            <person name="Johnson P.J."/>
        </authorList>
    </citation>
    <scope>NUCLEOTIDE SEQUENCE [LARGE SCALE GENOMIC DNA]</scope>
    <source>
        <strain evidence="7">G3</strain>
    </source>
</reference>
<dbReference type="FunFam" id="1.10.10.60:FF:000010">
    <property type="entry name" value="Transcriptional activator Myb isoform A"/>
    <property type="match status" value="1"/>
</dbReference>
<keyword evidence="2 7" id="KW-0238">DNA-binding</keyword>
<dbReference type="KEGG" id="tva:4773432"/>
<dbReference type="AlphaFoldDB" id="A2DVY4"/>
<organism evidence="7 8">
    <name type="scientific">Trichomonas vaginalis (strain ATCC PRA-98 / G3)</name>
    <dbReference type="NCBI Taxonomy" id="412133"/>
    <lineage>
        <taxon>Eukaryota</taxon>
        <taxon>Metamonada</taxon>
        <taxon>Parabasalia</taxon>
        <taxon>Trichomonadida</taxon>
        <taxon>Trichomonadidae</taxon>
        <taxon>Trichomonas</taxon>
    </lineage>
</organism>
<keyword evidence="8" id="KW-1185">Reference proteome</keyword>
<dbReference type="VEuPathDB" id="TrichDB:TVAG_252420"/>
<dbReference type="EMBL" id="DS113256">
    <property type="protein sequence ID" value="EAY15429.1"/>
    <property type="molecule type" value="Genomic_DNA"/>
</dbReference>
<dbReference type="InterPro" id="IPR009057">
    <property type="entry name" value="Homeodomain-like_sf"/>
</dbReference>
<evidence type="ECO:0000313" key="7">
    <source>
        <dbReference type="EMBL" id="EAY15429.1"/>
    </source>
</evidence>
<feature type="domain" description="SANT" evidence="5">
    <location>
        <begin position="1"/>
        <end position="39"/>
    </location>
</feature>
<dbReference type="VEuPathDB" id="TrichDB:TVAGG3_0845930"/>
<dbReference type="GO" id="GO:0000978">
    <property type="term" value="F:RNA polymerase II cis-regulatory region sequence-specific DNA binding"/>
    <property type="evidence" value="ECO:0000318"/>
    <property type="project" value="GO_Central"/>
</dbReference>
<feature type="domain" description="Myb-like" evidence="4">
    <location>
        <begin position="1"/>
        <end position="47"/>
    </location>
</feature>
<evidence type="ECO:0000313" key="8">
    <source>
        <dbReference type="Proteomes" id="UP000001542"/>
    </source>
</evidence>
<name>A2DVY4_TRIV3</name>
<dbReference type="PROSITE" id="PS51294">
    <property type="entry name" value="HTH_MYB"/>
    <property type="match status" value="3"/>
</dbReference>
<feature type="region of interest" description="Disordered" evidence="3">
    <location>
        <begin position="157"/>
        <end position="219"/>
    </location>
</feature>
<dbReference type="Gene3D" id="1.10.10.60">
    <property type="entry name" value="Homeodomain-like"/>
    <property type="match status" value="3"/>
</dbReference>
<feature type="domain" description="HTH myb-type" evidence="6">
    <location>
        <begin position="48"/>
        <end position="103"/>
    </location>
</feature>
<dbReference type="CDD" id="cd00167">
    <property type="entry name" value="SANT"/>
    <property type="match status" value="3"/>
</dbReference>
<evidence type="ECO:0000259" key="4">
    <source>
        <dbReference type="PROSITE" id="PS50090"/>
    </source>
</evidence>